<protein>
    <submittedName>
        <fullName evidence="1">Uncharacterized protein</fullName>
    </submittedName>
</protein>
<comment type="caution">
    <text evidence="1">The sequence shown here is derived from an EMBL/GenBank/DDBJ whole genome shotgun (WGS) entry which is preliminary data.</text>
</comment>
<gene>
    <name evidence="1" type="ORF">EPHNCH_1350</name>
</gene>
<reference evidence="1 2" key="1">
    <citation type="submission" date="2015-01" db="EMBL/GenBank/DDBJ databases">
        <title>Genome Sequencing of Rickettsiales.</title>
        <authorList>
            <person name="Daugherty S.C."/>
            <person name="Su Q."/>
            <person name="Abolude K."/>
            <person name="Beier-Sexton M."/>
            <person name="Carlyon J.A."/>
            <person name="Carter R."/>
            <person name="Day N.P."/>
            <person name="Dumler S.J."/>
            <person name="Dyachenko V."/>
            <person name="Godinez A."/>
            <person name="Kurtti T.J."/>
            <person name="Lichay M."/>
            <person name="Mullins K.E."/>
            <person name="Ott S."/>
            <person name="Pappas-Brown V."/>
            <person name="Paris D.H."/>
            <person name="Patel P."/>
            <person name="Richards A.L."/>
            <person name="Sadzewicz L."/>
            <person name="Sears K."/>
            <person name="Seidman D."/>
            <person name="Sengamalay N."/>
            <person name="Stenos J."/>
            <person name="Tallon L.J."/>
            <person name="Vincent G."/>
            <person name="Fraser C.M."/>
            <person name="Munderloh U."/>
            <person name="Dunning-Hotopp J.C."/>
        </authorList>
    </citation>
    <scope>NUCLEOTIDE SEQUENCE [LARGE SCALE GENOMIC DNA]</scope>
    <source>
        <strain evidence="1 2">NCH-1</strain>
    </source>
</reference>
<accession>A0A0F3N486</accession>
<name>A0A0F3N486_ANAPH</name>
<dbReference type="PATRIC" id="fig|1359161.3.peg.1539"/>
<evidence type="ECO:0000313" key="2">
    <source>
        <dbReference type="Proteomes" id="UP000033754"/>
    </source>
</evidence>
<sequence length="61" mass="6900">MSSEGLSFLACFGNFSCLCLGKNHSTLSLGAVFQQRVYKKRYSHFLLIQLCEYNTLPEASF</sequence>
<dbReference type="AlphaFoldDB" id="A0A0F3N486"/>
<dbReference type="Proteomes" id="UP000033754">
    <property type="component" value="Unassembled WGS sequence"/>
</dbReference>
<organism evidence="1 2">
    <name type="scientific">Anaplasma phagocytophilum str. NCH-1</name>
    <dbReference type="NCBI Taxonomy" id="1359161"/>
    <lineage>
        <taxon>Bacteria</taxon>
        <taxon>Pseudomonadati</taxon>
        <taxon>Pseudomonadota</taxon>
        <taxon>Alphaproteobacteria</taxon>
        <taxon>Rickettsiales</taxon>
        <taxon>Anaplasmataceae</taxon>
        <taxon>Anaplasma</taxon>
        <taxon>phagocytophilum group</taxon>
    </lineage>
</organism>
<proteinExistence type="predicted"/>
<dbReference type="EMBL" id="LANT01000009">
    <property type="protein sequence ID" value="KJV62898.1"/>
    <property type="molecule type" value="Genomic_DNA"/>
</dbReference>
<evidence type="ECO:0000313" key="1">
    <source>
        <dbReference type="EMBL" id="KJV62898.1"/>
    </source>
</evidence>